<dbReference type="RefSeq" id="WP_155481571.1">
    <property type="nucleotide sequence ID" value="NZ_WNKV01000029.1"/>
</dbReference>
<keyword evidence="1" id="KW-0732">Signal</keyword>
<evidence type="ECO:0000313" key="3">
    <source>
        <dbReference type="EMBL" id="MTW19315.1"/>
    </source>
</evidence>
<feature type="signal peptide" evidence="1">
    <location>
        <begin position="1"/>
        <end position="27"/>
    </location>
</feature>
<evidence type="ECO:0000313" key="4">
    <source>
        <dbReference type="Proteomes" id="UP000438991"/>
    </source>
</evidence>
<organism evidence="3 4">
    <name type="scientific">Rhodoplanes serenus</name>
    <dbReference type="NCBI Taxonomy" id="200615"/>
    <lineage>
        <taxon>Bacteria</taxon>
        <taxon>Pseudomonadati</taxon>
        <taxon>Pseudomonadota</taxon>
        <taxon>Alphaproteobacteria</taxon>
        <taxon>Hyphomicrobiales</taxon>
        <taxon>Nitrobacteraceae</taxon>
        <taxon>Rhodoplanes</taxon>
    </lineage>
</organism>
<feature type="chain" id="PRO_5040923355" evidence="1">
    <location>
        <begin position="28"/>
        <end position="178"/>
    </location>
</feature>
<proteinExistence type="predicted"/>
<gene>
    <name evidence="3" type="ORF">GJ689_24290</name>
</gene>
<evidence type="ECO:0000256" key="1">
    <source>
        <dbReference type="SAM" id="SignalP"/>
    </source>
</evidence>
<reference evidence="3 4" key="1">
    <citation type="submission" date="2019-11" db="EMBL/GenBank/DDBJ databases">
        <title>Whole-genome sequence of Rhodoplanes serenus DSM 18633, type strain.</title>
        <authorList>
            <person name="Kyndt J.A."/>
            <person name="Meyer T.E."/>
        </authorList>
    </citation>
    <scope>NUCLEOTIDE SEQUENCE [LARGE SCALE GENOMIC DNA]</scope>
    <source>
        <strain evidence="3 4">DSM 18633</strain>
    </source>
</reference>
<feature type="domain" description="DUF4142" evidence="2">
    <location>
        <begin position="42"/>
        <end position="170"/>
    </location>
</feature>
<dbReference type="AlphaFoldDB" id="A0A9X4XQ33"/>
<dbReference type="Proteomes" id="UP000438991">
    <property type="component" value="Unassembled WGS sequence"/>
</dbReference>
<comment type="caution">
    <text evidence="3">The sequence shown here is derived from an EMBL/GenBank/DDBJ whole genome shotgun (WGS) entry which is preliminary data.</text>
</comment>
<protein>
    <submittedName>
        <fullName evidence="3">DUF4142 domain-containing protein</fullName>
    </submittedName>
</protein>
<dbReference type="InterPro" id="IPR025419">
    <property type="entry name" value="DUF4142"/>
</dbReference>
<sequence length="178" mass="19437">MIMRRVFVSAVLASVAFGVLVPHFAVAQVPAPADPNAGAAAVLRLALSSARMQARVCEIVLAKDVRPELRRLAETIVAFRREQVPRLETVARENGVAVVPVLEFEHQVALDNLAPLDFLALGRRFVELEQQALEQEITIWRRGQRAAEPWLAALAGEILPRIETLLADARKGAVGVVP</sequence>
<accession>A0A9X4XQ33</accession>
<name>A0A9X4XQ33_9BRAD</name>
<dbReference type="Pfam" id="PF13628">
    <property type="entry name" value="DUF4142"/>
    <property type="match status" value="1"/>
</dbReference>
<evidence type="ECO:0000259" key="2">
    <source>
        <dbReference type="Pfam" id="PF13628"/>
    </source>
</evidence>
<dbReference type="EMBL" id="WNKV01000029">
    <property type="protein sequence ID" value="MTW19315.1"/>
    <property type="molecule type" value="Genomic_DNA"/>
</dbReference>